<dbReference type="EMBL" id="HG996472">
    <property type="protein sequence ID" value="CAG1832159.1"/>
    <property type="molecule type" value="Genomic_DNA"/>
</dbReference>
<sequence length="82" mass="9636">MFVMAYPKLERTVCAFDSAIIASSLFSARIARGKASSSPCWGFLFCFDKYVVQLISKNREKKITIREFFENSYFYHLCRFRP</sequence>
<evidence type="ECO:0000313" key="2">
    <source>
        <dbReference type="EnsemblPlants" id="Ma08_p19960.1"/>
    </source>
</evidence>
<evidence type="ECO:0000313" key="3">
    <source>
        <dbReference type="Proteomes" id="UP000012960"/>
    </source>
</evidence>
<reference evidence="2" key="2">
    <citation type="submission" date="2021-05" db="UniProtKB">
        <authorList>
            <consortium name="EnsemblPlants"/>
        </authorList>
    </citation>
    <scope>IDENTIFICATION</scope>
    <source>
        <strain evidence="2">subsp. malaccensis</strain>
    </source>
</reference>
<gene>
    <name evidence="1" type="ORF">GSMUA_80790.1</name>
</gene>
<protein>
    <submittedName>
        <fullName evidence="1">(wild Malaysian banana) hypothetical protein</fullName>
    </submittedName>
</protein>
<dbReference type="Proteomes" id="UP000012960">
    <property type="component" value="Unplaced"/>
</dbReference>
<reference evidence="1" key="1">
    <citation type="submission" date="2021-03" db="EMBL/GenBank/DDBJ databases">
        <authorList>
            <consortium name="Genoscope - CEA"/>
            <person name="William W."/>
        </authorList>
    </citation>
    <scope>NUCLEOTIDE SEQUENCE</scope>
    <source>
        <strain evidence="1">Doubled-haploid Pahang</strain>
    </source>
</reference>
<evidence type="ECO:0000313" key="1">
    <source>
        <dbReference type="EMBL" id="CAG1832159.1"/>
    </source>
</evidence>
<dbReference type="EnsemblPlants" id="Ma08_t19960.1">
    <property type="protein sequence ID" value="Ma08_p19960.1"/>
    <property type="gene ID" value="Ma08_g19960"/>
</dbReference>
<organism evidence="2 3">
    <name type="scientific">Musa acuminata subsp. malaccensis</name>
    <name type="common">Wild banana</name>
    <name type="synonym">Musa malaccensis</name>
    <dbReference type="NCBI Taxonomy" id="214687"/>
    <lineage>
        <taxon>Eukaryota</taxon>
        <taxon>Viridiplantae</taxon>
        <taxon>Streptophyta</taxon>
        <taxon>Embryophyta</taxon>
        <taxon>Tracheophyta</taxon>
        <taxon>Spermatophyta</taxon>
        <taxon>Magnoliopsida</taxon>
        <taxon>Liliopsida</taxon>
        <taxon>Zingiberales</taxon>
        <taxon>Musaceae</taxon>
        <taxon>Musa</taxon>
    </lineage>
</organism>
<name>A0A804K8L6_MUSAM</name>
<proteinExistence type="predicted"/>
<dbReference type="InParanoid" id="A0A804K8L6"/>
<keyword evidence="3" id="KW-1185">Reference proteome</keyword>
<dbReference type="Gramene" id="Ma08_t19960.1">
    <property type="protein sequence ID" value="Ma08_p19960.1"/>
    <property type="gene ID" value="Ma08_g19960"/>
</dbReference>
<dbReference type="AlphaFoldDB" id="A0A804K8L6"/>
<accession>A0A804K8L6</accession>